<dbReference type="PANTHER" id="PTHR11403">
    <property type="entry name" value="CYTOCHROME C OXIDASE SUBUNIT III"/>
    <property type="match status" value="1"/>
</dbReference>
<keyword evidence="11" id="KW-1185">Reference proteome</keyword>
<dbReference type="Gene3D" id="1.20.120.80">
    <property type="entry name" value="Cytochrome c oxidase, subunit III, four-helix bundle"/>
    <property type="match status" value="1"/>
</dbReference>
<evidence type="ECO:0000256" key="7">
    <source>
        <dbReference type="RuleBase" id="RU003376"/>
    </source>
</evidence>
<comment type="subcellular location">
    <subcellularLocation>
        <location evidence="1 7">Cell membrane</location>
        <topology evidence="1 7">Multi-pass membrane protein</topology>
    </subcellularLocation>
</comment>
<keyword evidence="5 8" id="KW-1133">Transmembrane helix</keyword>
<evidence type="ECO:0000256" key="1">
    <source>
        <dbReference type="ARBA" id="ARBA00004651"/>
    </source>
</evidence>
<feature type="transmembrane region" description="Helical" evidence="8">
    <location>
        <begin position="243"/>
        <end position="265"/>
    </location>
</feature>
<organism evidence="10 11">
    <name type="scientific">Halorientalis pallida</name>
    <dbReference type="NCBI Taxonomy" id="2479928"/>
    <lineage>
        <taxon>Archaea</taxon>
        <taxon>Methanobacteriati</taxon>
        <taxon>Methanobacteriota</taxon>
        <taxon>Stenosarchaea group</taxon>
        <taxon>Halobacteria</taxon>
        <taxon>Halobacteriales</taxon>
        <taxon>Haloarculaceae</taxon>
        <taxon>Halorientalis</taxon>
    </lineage>
</organism>
<comment type="caution">
    <text evidence="10">The sequence shown here is derived from an EMBL/GenBank/DDBJ whole genome shotgun (WGS) entry which is preliminary data.</text>
</comment>
<evidence type="ECO:0000313" key="10">
    <source>
        <dbReference type="EMBL" id="RXK46910.1"/>
    </source>
</evidence>
<dbReference type="GO" id="GO:0019646">
    <property type="term" value="P:aerobic electron transport chain"/>
    <property type="evidence" value="ECO:0007669"/>
    <property type="project" value="InterPro"/>
</dbReference>
<accession>A0A498KSM2</accession>
<evidence type="ECO:0000313" key="11">
    <source>
        <dbReference type="Proteomes" id="UP000289691"/>
    </source>
</evidence>
<feature type="transmembrane region" description="Helical" evidence="8">
    <location>
        <begin position="20"/>
        <end position="42"/>
    </location>
</feature>
<feature type="transmembrane region" description="Helical" evidence="8">
    <location>
        <begin position="198"/>
        <end position="222"/>
    </location>
</feature>
<keyword evidence="3" id="KW-1003">Cell membrane</keyword>
<dbReference type="AlphaFoldDB" id="A0A498KSM2"/>
<dbReference type="GO" id="GO:0005886">
    <property type="term" value="C:plasma membrane"/>
    <property type="evidence" value="ECO:0007669"/>
    <property type="project" value="UniProtKB-SubCell"/>
</dbReference>
<dbReference type="InterPro" id="IPR000298">
    <property type="entry name" value="Cyt_c_oxidase-like_su3"/>
</dbReference>
<dbReference type="GO" id="GO:0004129">
    <property type="term" value="F:cytochrome-c oxidase activity"/>
    <property type="evidence" value="ECO:0007669"/>
    <property type="project" value="InterPro"/>
</dbReference>
<feature type="transmembrane region" description="Helical" evidence="8">
    <location>
        <begin position="86"/>
        <end position="111"/>
    </location>
</feature>
<evidence type="ECO:0000256" key="4">
    <source>
        <dbReference type="ARBA" id="ARBA00022692"/>
    </source>
</evidence>
<dbReference type="SUPFAM" id="SSF81452">
    <property type="entry name" value="Cytochrome c oxidase subunit III-like"/>
    <property type="match status" value="1"/>
</dbReference>
<evidence type="ECO:0000256" key="2">
    <source>
        <dbReference type="ARBA" id="ARBA00010581"/>
    </source>
</evidence>
<feature type="transmembrane region" description="Helical" evidence="8">
    <location>
        <begin position="123"/>
        <end position="146"/>
    </location>
</feature>
<evidence type="ECO:0000256" key="8">
    <source>
        <dbReference type="SAM" id="Phobius"/>
    </source>
</evidence>
<keyword evidence="4 7" id="KW-0812">Transmembrane</keyword>
<dbReference type="CDD" id="cd00386">
    <property type="entry name" value="Heme_Cu_Oxidase_III_like"/>
    <property type="match status" value="1"/>
</dbReference>
<feature type="domain" description="Heme-copper oxidase subunit III family profile" evidence="9">
    <location>
        <begin position="16"/>
        <end position="264"/>
    </location>
</feature>
<gene>
    <name evidence="10" type="ORF">EAF64_17335</name>
</gene>
<dbReference type="PANTHER" id="PTHR11403:SF2">
    <property type="entry name" value="CYTOCHROME BO(3) UBIQUINOL OXIDASE SUBUNIT 3"/>
    <property type="match status" value="1"/>
</dbReference>
<evidence type="ECO:0000256" key="5">
    <source>
        <dbReference type="ARBA" id="ARBA00022989"/>
    </source>
</evidence>
<sequence length="267" mass="27975">MTETAHGTHHEGEHRSRWPFVAAVGAGALYAGLGLTVLATAAGVVPTAVAAAVALLGTVGLCVGLTGWVVEGFFGAPVSGRRQRLYRLATICFLGTDVATFGAGFVYYLFVRAGAWPPTELPALLGSLVLVNTAVLLASSVTLHYAHHALNGGYQRRFRALLGVTVALGVVFLAGQVYEYYELLVVEGFGLQSGVFGSAFYGLTGLHGFHVFLGVVTLAVVFGRALGGACGPERDTSVTTASLYWHFVDAVWILLVTVLYVGAVVTL</sequence>
<dbReference type="InterPro" id="IPR035973">
    <property type="entry name" value="Cyt_c_oxidase_su3-like_sf"/>
</dbReference>
<dbReference type="RefSeq" id="WP_129070243.1">
    <property type="nucleotide sequence ID" value="NZ_RDFA01000007.1"/>
</dbReference>
<dbReference type="OrthoDB" id="248633at2157"/>
<keyword evidence="6 8" id="KW-0472">Membrane</keyword>
<dbReference type="Proteomes" id="UP000289691">
    <property type="component" value="Unassembled WGS sequence"/>
</dbReference>
<dbReference type="InterPro" id="IPR024791">
    <property type="entry name" value="Cyt_c/ubiquinol_Oxase_su3"/>
</dbReference>
<reference evidence="10 11" key="1">
    <citation type="submission" date="2019-01" db="EMBL/GenBank/DDBJ databases">
        <title>Halorientalis sp. F13-25 a new haloarchaeum isolated from hypersaline water.</title>
        <authorList>
            <person name="Ana D.-V."/>
            <person name="Cristina S.-P."/>
            <person name="Antonio V."/>
        </authorList>
    </citation>
    <scope>NUCLEOTIDE SEQUENCE [LARGE SCALE GENOMIC DNA]</scope>
    <source>
        <strain evidence="10 11">F13-25</strain>
    </source>
</reference>
<proteinExistence type="inferred from homology"/>
<name>A0A498KSM2_9EURY</name>
<dbReference type="PROSITE" id="PS50253">
    <property type="entry name" value="COX3"/>
    <property type="match status" value="1"/>
</dbReference>
<evidence type="ECO:0000256" key="6">
    <source>
        <dbReference type="ARBA" id="ARBA00023136"/>
    </source>
</evidence>
<evidence type="ECO:0000259" key="9">
    <source>
        <dbReference type="PROSITE" id="PS50253"/>
    </source>
</evidence>
<dbReference type="InterPro" id="IPR013833">
    <property type="entry name" value="Cyt_c_oxidase_su3_a-hlx"/>
</dbReference>
<protein>
    <submittedName>
        <fullName evidence="10">Heme-copper oxidase subunit III</fullName>
    </submittedName>
</protein>
<dbReference type="EMBL" id="RDFA01000007">
    <property type="protein sequence ID" value="RXK46910.1"/>
    <property type="molecule type" value="Genomic_DNA"/>
</dbReference>
<comment type="similarity">
    <text evidence="2 7">Belongs to the cytochrome c oxidase subunit 3 family.</text>
</comment>
<dbReference type="Pfam" id="PF00510">
    <property type="entry name" value="COX3"/>
    <property type="match status" value="1"/>
</dbReference>
<feature type="transmembrane region" description="Helical" evidence="8">
    <location>
        <begin position="158"/>
        <end position="178"/>
    </location>
</feature>
<feature type="transmembrane region" description="Helical" evidence="8">
    <location>
        <begin position="48"/>
        <end position="74"/>
    </location>
</feature>
<evidence type="ECO:0000256" key="3">
    <source>
        <dbReference type="ARBA" id="ARBA00022475"/>
    </source>
</evidence>